<protein>
    <submittedName>
        <fullName evidence="1">Uncharacterized protein</fullName>
    </submittedName>
</protein>
<proteinExistence type="predicted"/>
<dbReference type="KEGG" id="acm:AciX9_4613"/>
<keyword evidence="2" id="KW-1185">Reference proteome</keyword>
<organism evidence="2">
    <name type="scientific">Granulicella tundricola (strain ATCC BAA-1859 / DSM 23138 / MP5ACTX9)</name>
    <dbReference type="NCBI Taxonomy" id="1198114"/>
    <lineage>
        <taxon>Bacteria</taxon>
        <taxon>Pseudomonadati</taxon>
        <taxon>Acidobacteriota</taxon>
        <taxon>Terriglobia</taxon>
        <taxon>Terriglobales</taxon>
        <taxon>Acidobacteriaceae</taxon>
        <taxon>Granulicella</taxon>
    </lineage>
</organism>
<reference evidence="2" key="1">
    <citation type="submission" date="2011-01" db="EMBL/GenBank/DDBJ databases">
        <title>Complete sequence of plasmid5 of Acidobacterium sp. MP5ACTX9.</title>
        <authorList>
            <consortium name="US DOE Joint Genome Institute"/>
            <person name="Lucas S."/>
            <person name="Copeland A."/>
            <person name="Lapidus A."/>
            <person name="Cheng J.-F."/>
            <person name="Goodwin L."/>
            <person name="Pitluck S."/>
            <person name="Teshima H."/>
            <person name="Detter J.C."/>
            <person name="Han C."/>
            <person name="Tapia R."/>
            <person name="Land M."/>
            <person name="Hauser L."/>
            <person name="Kyrpides N."/>
            <person name="Ivanova N."/>
            <person name="Ovchinnikova G."/>
            <person name="Pagani I."/>
            <person name="Rawat S.R."/>
            <person name="Mannisto M."/>
            <person name="Haggblom M.M."/>
            <person name="Woyke T."/>
        </authorList>
    </citation>
    <scope>NUCLEOTIDE SEQUENCE [LARGE SCALE GENOMIC DNA]</scope>
    <source>
        <strain evidence="2">MP5ACTX9</strain>
        <plasmid evidence="2">Plasmid pACIX905</plasmid>
    </source>
</reference>
<keyword evidence="1" id="KW-0614">Plasmid</keyword>
<dbReference type="RefSeq" id="WP_013573262.1">
    <property type="nucleotide sequence ID" value="NC_015060.1"/>
</dbReference>
<geneLocation type="plasmid" evidence="1 2">
    <name>pACIX905</name>
</geneLocation>
<sequence>MLGESRKEAIGRLVRENQGRLQRSDFLDGLSLAVGSAIRPSQLLSLKATDNVRTALSTGYAAAVNGQPDTGHGFFSRDESLSALGIPLLLSRSLPEENAFLWVKQSAWCGAVAITTGKVLGACEGIRAFDGDAVSLLSEDHTQGIIFDRHDDFVQNFEASVWGSRWLAAASSLGIG</sequence>
<gene>
    <name evidence="1" type="ordered locus">AciX9_4613</name>
</gene>
<evidence type="ECO:0000313" key="2">
    <source>
        <dbReference type="Proteomes" id="UP000000343"/>
    </source>
</evidence>
<accession>E8X7V9</accession>
<dbReference type="EMBL" id="CP002485">
    <property type="protein sequence ID" value="ADW71543.1"/>
    <property type="molecule type" value="Genomic_DNA"/>
</dbReference>
<dbReference type="AlphaFoldDB" id="E8X7V9"/>
<name>E8X7V9_GRATM</name>
<dbReference type="Proteomes" id="UP000000343">
    <property type="component" value="Plasmid pACIX905"/>
</dbReference>
<dbReference type="HOGENOM" id="CLU_1523078_0_0_0"/>
<evidence type="ECO:0000313" key="1">
    <source>
        <dbReference type="EMBL" id="ADW71543.1"/>
    </source>
</evidence>